<dbReference type="AlphaFoldDB" id="A0A1I7XWU1"/>
<dbReference type="PRINTS" id="PR00722">
    <property type="entry name" value="CHYMOTRYPSIN"/>
</dbReference>
<dbReference type="InterPro" id="IPR033116">
    <property type="entry name" value="TRYPSIN_SER"/>
</dbReference>
<feature type="signal peptide" evidence="3">
    <location>
        <begin position="1"/>
        <end position="15"/>
    </location>
</feature>
<evidence type="ECO:0000313" key="6">
    <source>
        <dbReference type="WBParaSite" id="L893_g10126.t1"/>
    </source>
</evidence>
<dbReference type="InterPro" id="IPR001314">
    <property type="entry name" value="Peptidase_S1A"/>
</dbReference>
<keyword evidence="2" id="KW-0720">Serine protease</keyword>
<dbReference type="SMART" id="SM00020">
    <property type="entry name" value="Tryp_SPc"/>
    <property type="match status" value="1"/>
</dbReference>
<dbReference type="WBParaSite" id="L893_g10126.t1">
    <property type="protein sequence ID" value="L893_g10126.t1"/>
    <property type="gene ID" value="L893_g10126"/>
</dbReference>
<dbReference type="PANTHER" id="PTHR24260:SF147">
    <property type="entry name" value="EG:BACR7A4.3 PROTEIN-RELATED"/>
    <property type="match status" value="1"/>
</dbReference>
<dbReference type="InterPro" id="IPR009003">
    <property type="entry name" value="Peptidase_S1_PA"/>
</dbReference>
<keyword evidence="1" id="KW-1015">Disulfide bond</keyword>
<evidence type="ECO:0000259" key="4">
    <source>
        <dbReference type="PROSITE" id="PS50240"/>
    </source>
</evidence>
<dbReference type="PROSITE" id="PS00135">
    <property type="entry name" value="TRYPSIN_SER"/>
    <property type="match status" value="1"/>
</dbReference>
<dbReference type="GO" id="GO:0006508">
    <property type="term" value="P:proteolysis"/>
    <property type="evidence" value="ECO:0007669"/>
    <property type="project" value="UniProtKB-KW"/>
</dbReference>
<dbReference type="Proteomes" id="UP000095287">
    <property type="component" value="Unplaced"/>
</dbReference>
<proteinExistence type="predicted"/>
<dbReference type="InterPro" id="IPR043504">
    <property type="entry name" value="Peptidase_S1_PA_chymotrypsin"/>
</dbReference>
<evidence type="ECO:0000256" key="3">
    <source>
        <dbReference type="SAM" id="SignalP"/>
    </source>
</evidence>
<dbReference type="PROSITE" id="PS00134">
    <property type="entry name" value="TRYPSIN_HIS"/>
    <property type="match status" value="1"/>
</dbReference>
<organism evidence="5 6">
    <name type="scientific">Steinernema glaseri</name>
    <dbReference type="NCBI Taxonomy" id="37863"/>
    <lineage>
        <taxon>Eukaryota</taxon>
        <taxon>Metazoa</taxon>
        <taxon>Ecdysozoa</taxon>
        <taxon>Nematoda</taxon>
        <taxon>Chromadorea</taxon>
        <taxon>Rhabditida</taxon>
        <taxon>Tylenchina</taxon>
        <taxon>Panagrolaimomorpha</taxon>
        <taxon>Strongyloidoidea</taxon>
        <taxon>Steinernematidae</taxon>
        <taxon>Steinernema</taxon>
    </lineage>
</organism>
<dbReference type="FunFam" id="2.40.10.10:FF:000068">
    <property type="entry name" value="transmembrane protease serine 2"/>
    <property type="match status" value="1"/>
</dbReference>
<name>A0A1I7XWU1_9BILA</name>
<dbReference type="Gene3D" id="2.40.10.10">
    <property type="entry name" value="Trypsin-like serine proteases"/>
    <property type="match status" value="1"/>
</dbReference>
<keyword evidence="2" id="KW-0645">Protease</keyword>
<sequence length="294" mass="31954">MILAVLLLLCASTVAVPVNGGQLHERIIRAPSTVPVSQKAYQELRSKAVNTNELIFGGTKAYPGLIPMQVDLVITMAGSDNKTFLCGGTLISRNHVLTAGHCAEHIAKPTYFMVGSVSEKVNTSNTQWREVEKVTLHPNFMDNKLDIHHDVAVLSFNPPVTLNHDVTLANILRDDQAAIRNSKWAIVSGDDQTAIRNSNWAIVSGYGTTHSRRIITSSQLCAGKKEQGVGGGDSGGPLLTVDNHTIYQLGITSYGSANPFILQHMQDQIPSVFARVSHYCDFIESTTKGAFRCQ</sequence>
<dbReference type="PROSITE" id="PS50240">
    <property type="entry name" value="TRYPSIN_DOM"/>
    <property type="match status" value="1"/>
</dbReference>
<keyword evidence="5" id="KW-1185">Reference proteome</keyword>
<accession>A0A1I7XWU1</accession>
<protein>
    <submittedName>
        <fullName evidence="6">Peptidase S1 domain-containing protein</fullName>
    </submittedName>
</protein>
<dbReference type="Pfam" id="PF00089">
    <property type="entry name" value="Trypsin"/>
    <property type="match status" value="1"/>
</dbReference>
<feature type="domain" description="Peptidase S1" evidence="4">
    <location>
        <begin position="55"/>
        <end position="288"/>
    </location>
</feature>
<dbReference type="GO" id="GO:0004252">
    <property type="term" value="F:serine-type endopeptidase activity"/>
    <property type="evidence" value="ECO:0007669"/>
    <property type="project" value="InterPro"/>
</dbReference>
<dbReference type="InterPro" id="IPR051333">
    <property type="entry name" value="CLIP_Serine_Protease"/>
</dbReference>
<dbReference type="PANTHER" id="PTHR24260">
    <property type="match status" value="1"/>
</dbReference>
<keyword evidence="3" id="KW-0732">Signal</keyword>
<dbReference type="InterPro" id="IPR018114">
    <property type="entry name" value="TRYPSIN_HIS"/>
</dbReference>
<dbReference type="InterPro" id="IPR001254">
    <property type="entry name" value="Trypsin_dom"/>
</dbReference>
<evidence type="ECO:0000256" key="1">
    <source>
        <dbReference type="ARBA" id="ARBA00023157"/>
    </source>
</evidence>
<evidence type="ECO:0000256" key="2">
    <source>
        <dbReference type="RuleBase" id="RU363034"/>
    </source>
</evidence>
<dbReference type="SUPFAM" id="SSF50494">
    <property type="entry name" value="Trypsin-like serine proteases"/>
    <property type="match status" value="1"/>
</dbReference>
<reference evidence="6" key="1">
    <citation type="submission" date="2016-11" db="UniProtKB">
        <authorList>
            <consortium name="WormBaseParasite"/>
        </authorList>
    </citation>
    <scope>IDENTIFICATION</scope>
</reference>
<keyword evidence="2" id="KW-0378">Hydrolase</keyword>
<feature type="chain" id="PRO_5012949722" evidence="3">
    <location>
        <begin position="16"/>
        <end position="294"/>
    </location>
</feature>
<evidence type="ECO:0000313" key="5">
    <source>
        <dbReference type="Proteomes" id="UP000095287"/>
    </source>
</evidence>